<dbReference type="PANTHER" id="PTHR45764:SF38">
    <property type="entry name" value="BZIP TRANSCRIPTION FACTOR 44"/>
    <property type="match status" value="1"/>
</dbReference>
<evidence type="ECO:0000313" key="8">
    <source>
        <dbReference type="EMBL" id="CAD7702170.1"/>
    </source>
</evidence>
<evidence type="ECO:0000259" key="7">
    <source>
        <dbReference type="PROSITE" id="PS50217"/>
    </source>
</evidence>
<proteinExistence type="predicted"/>
<feature type="region of interest" description="Disordered" evidence="6">
    <location>
        <begin position="1"/>
        <end position="32"/>
    </location>
</feature>
<sequence>MEPRFGGAASGMRPQPPGSPVSGPRGAATSHHPCKCALSGPPECRYFRGNPPRWTLISSALDSQQHCSPAHTRPLAPTTGYAHTPPTSPHPPAPWRRMDRSLSVDDLVGGIWRLGQAGMGRSDSEAALQELLKSFPSTNSLAAQAGGGGGGALSGGGPMDGGQAEDRVVQSSNGKAAPMAGFGTAGAMSAGFPATSMDLSSLPQVLQANGLHAALSAVPGLQGANHPLMAATGGLSPAAAAAAAALQLSQLGGSAAGVHAPMGAIDRESLEKAEQRRARRMLSNRESARRSRRRKQEHLLTMEDQINILVEDKRKWTEEKESLERRCQVAEEEGSKLREENQRLRDELRILDLVKSDLLGRSFGSSLKDFQGGYKEPADQPVFKRVKMEGEVGQNVPKSEQDERTTGQCDQDAVEQGGPENENDLGGDQRH</sequence>
<dbReference type="EMBL" id="CAJHUC010001731">
    <property type="protein sequence ID" value="CAD7702170.1"/>
    <property type="molecule type" value="Genomic_DNA"/>
</dbReference>
<dbReference type="Gene3D" id="1.20.5.170">
    <property type="match status" value="1"/>
</dbReference>
<keyword evidence="5" id="KW-0175">Coiled coil</keyword>
<feature type="region of interest" description="Disordered" evidence="6">
    <location>
        <begin position="389"/>
        <end position="431"/>
    </location>
</feature>
<dbReference type="SMART" id="SM00338">
    <property type="entry name" value="BRLZ"/>
    <property type="match status" value="1"/>
</dbReference>
<keyword evidence="4" id="KW-0539">Nucleus</keyword>
<dbReference type="InterPro" id="IPR004827">
    <property type="entry name" value="bZIP"/>
</dbReference>
<keyword evidence="3" id="KW-0804">Transcription</keyword>
<dbReference type="GO" id="GO:0003677">
    <property type="term" value="F:DNA binding"/>
    <property type="evidence" value="ECO:0007669"/>
    <property type="project" value="UniProtKB-KW"/>
</dbReference>
<organism evidence="8 9">
    <name type="scientific">Ostreobium quekettii</name>
    <dbReference type="NCBI Taxonomy" id="121088"/>
    <lineage>
        <taxon>Eukaryota</taxon>
        <taxon>Viridiplantae</taxon>
        <taxon>Chlorophyta</taxon>
        <taxon>core chlorophytes</taxon>
        <taxon>Ulvophyceae</taxon>
        <taxon>TCBD clade</taxon>
        <taxon>Bryopsidales</taxon>
        <taxon>Ostreobineae</taxon>
        <taxon>Ostreobiaceae</taxon>
        <taxon>Ostreobium</taxon>
    </lineage>
</organism>
<dbReference type="PROSITE" id="PS00036">
    <property type="entry name" value="BZIP_BASIC"/>
    <property type="match status" value="1"/>
</dbReference>
<dbReference type="PANTHER" id="PTHR45764">
    <property type="entry name" value="BZIP TRANSCRIPTION FACTOR 44"/>
    <property type="match status" value="1"/>
</dbReference>
<feature type="coiled-coil region" evidence="5">
    <location>
        <begin position="306"/>
        <end position="347"/>
    </location>
</feature>
<feature type="compositionally biased region" description="Gly residues" evidence="6">
    <location>
        <begin position="145"/>
        <end position="160"/>
    </location>
</feature>
<evidence type="ECO:0000256" key="2">
    <source>
        <dbReference type="ARBA" id="ARBA00023125"/>
    </source>
</evidence>
<feature type="region of interest" description="Disordered" evidence="6">
    <location>
        <begin position="65"/>
        <end position="97"/>
    </location>
</feature>
<evidence type="ECO:0000313" key="9">
    <source>
        <dbReference type="Proteomes" id="UP000708148"/>
    </source>
</evidence>
<reference evidence="8" key="1">
    <citation type="submission" date="2020-12" db="EMBL/GenBank/DDBJ databases">
        <authorList>
            <person name="Iha C."/>
        </authorList>
    </citation>
    <scope>NUCLEOTIDE SEQUENCE</scope>
</reference>
<feature type="region of interest" description="Disordered" evidence="6">
    <location>
        <begin position="270"/>
        <end position="295"/>
    </location>
</feature>
<feature type="domain" description="BZIP" evidence="7">
    <location>
        <begin position="274"/>
        <end position="337"/>
    </location>
</feature>
<protein>
    <recommendedName>
        <fullName evidence="7">BZIP domain-containing protein</fullName>
    </recommendedName>
</protein>
<dbReference type="SUPFAM" id="SSF57959">
    <property type="entry name" value="Leucine zipper domain"/>
    <property type="match status" value="1"/>
</dbReference>
<dbReference type="PROSITE" id="PS50217">
    <property type="entry name" value="BZIP"/>
    <property type="match status" value="1"/>
</dbReference>
<keyword evidence="2" id="KW-0238">DNA-binding</keyword>
<comment type="caution">
    <text evidence="8">The sequence shown here is derived from an EMBL/GenBank/DDBJ whole genome shotgun (WGS) entry which is preliminary data.</text>
</comment>
<evidence type="ECO:0000256" key="1">
    <source>
        <dbReference type="ARBA" id="ARBA00023015"/>
    </source>
</evidence>
<evidence type="ECO:0000256" key="5">
    <source>
        <dbReference type="SAM" id="Coils"/>
    </source>
</evidence>
<dbReference type="InterPro" id="IPR046347">
    <property type="entry name" value="bZIP_sf"/>
</dbReference>
<name>A0A8S1J3Z4_9CHLO</name>
<keyword evidence="9" id="KW-1185">Reference proteome</keyword>
<dbReference type="OrthoDB" id="551672at2759"/>
<dbReference type="AlphaFoldDB" id="A0A8S1J3Z4"/>
<accession>A0A8S1J3Z4</accession>
<dbReference type="Proteomes" id="UP000708148">
    <property type="component" value="Unassembled WGS sequence"/>
</dbReference>
<evidence type="ECO:0000256" key="4">
    <source>
        <dbReference type="ARBA" id="ARBA00023242"/>
    </source>
</evidence>
<gene>
    <name evidence="8" type="ORF">OSTQU699_LOCUS7527</name>
</gene>
<dbReference type="GO" id="GO:0003700">
    <property type="term" value="F:DNA-binding transcription factor activity"/>
    <property type="evidence" value="ECO:0007669"/>
    <property type="project" value="InterPro"/>
</dbReference>
<evidence type="ECO:0000256" key="6">
    <source>
        <dbReference type="SAM" id="MobiDB-lite"/>
    </source>
</evidence>
<dbReference type="Pfam" id="PF00170">
    <property type="entry name" value="bZIP_1"/>
    <property type="match status" value="1"/>
</dbReference>
<evidence type="ECO:0000256" key="3">
    <source>
        <dbReference type="ARBA" id="ARBA00023163"/>
    </source>
</evidence>
<keyword evidence="1" id="KW-0805">Transcription regulation</keyword>
<feature type="region of interest" description="Disordered" evidence="6">
    <location>
        <begin position="142"/>
        <end position="172"/>
    </location>
</feature>